<organism evidence="1 2">
    <name type="scientific">Mucilaginibacter auburnensis</name>
    <dbReference type="NCBI Taxonomy" id="1457233"/>
    <lineage>
        <taxon>Bacteria</taxon>
        <taxon>Pseudomonadati</taxon>
        <taxon>Bacteroidota</taxon>
        <taxon>Sphingobacteriia</taxon>
        <taxon>Sphingobacteriales</taxon>
        <taxon>Sphingobacteriaceae</taxon>
        <taxon>Mucilaginibacter</taxon>
    </lineage>
</organism>
<protein>
    <submittedName>
        <fullName evidence="1">Uncharacterized protein</fullName>
    </submittedName>
</protein>
<dbReference type="AlphaFoldDB" id="A0A2H9VTL6"/>
<evidence type="ECO:0000313" key="2">
    <source>
        <dbReference type="Proteomes" id="UP000242687"/>
    </source>
</evidence>
<evidence type="ECO:0000313" key="1">
    <source>
        <dbReference type="EMBL" id="PJJ84154.1"/>
    </source>
</evidence>
<reference evidence="1 2" key="1">
    <citation type="submission" date="2017-11" db="EMBL/GenBank/DDBJ databases">
        <title>Genomic Encyclopedia of Archaeal and Bacterial Type Strains, Phase II (KMG-II): From Individual Species to Whole Genera.</title>
        <authorList>
            <person name="Goeker M."/>
        </authorList>
    </citation>
    <scope>NUCLEOTIDE SEQUENCE [LARGE SCALE GENOMIC DNA]</scope>
    <source>
        <strain evidence="1 2">DSM 28175</strain>
    </source>
</reference>
<dbReference type="EMBL" id="PGFJ01000001">
    <property type="protein sequence ID" value="PJJ84154.1"/>
    <property type="molecule type" value="Genomic_DNA"/>
</dbReference>
<accession>A0A2H9VTL6</accession>
<dbReference type="Proteomes" id="UP000242687">
    <property type="component" value="Unassembled WGS sequence"/>
</dbReference>
<proteinExistence type="predicted"/>
<keyword evidence="2" id="KW-1185">Reference proteome</keyword>
<comment type="caution">
    <text evidence="1">The sequence shown here is derived from an EMBL/GenBank/DDBJ whole genome shotgun (WGS) entry which is preliminary data.</text>
</comment>
<sequence>MKKYLPVWMLMASVLIIAETAGCKKSEKVHAHNAIILSGSNAAVNTCGWVIQVTDHDTETSPHNSLKPVNLDPQFQNDSMQVKITYTIPDMPVVKCGSDAGYTQISILNLSHLD</sequence>
<dbReference type="RefSeq" id="WP_100340361.1">
    <property type="nucleotide sequence ID" value="NZ_PGFJ01000001.1"/>
</dbReference>
<gene>
    <name evidence="1" type="ORF">CLV57_1163</name>
</gene>
<name>A0A2H9VTL6_9SPHI</name>